<evidence type="ECO:0000256" key="2">
    <source>
        <dbReference type="SAM" id="Phobius"/>
    </source>
</evidence>
<dbReference type="EMBL" id="CP029194">
    <property type="protein sequence ID" value="QES20176.1"/>
    <property type="molecule type" value="Genomic_DNA"/>
</dbReference>
<keyword evidence="2" id="KW-1133">Transmembrane helix</keyword>
<dbReference type="OrthoDB" id="4270029at2"/>
<accession>A0A5P2AQ78</accession>
<gene>
    <name evidence="3" type="ORF">DEJ46_14550</name>
</gene>
<feature type="compositionally biased region" description="Basic and acidic residues" evidence="1">
    <location>
        <begin position="11"/>
        <end position="26"/>
    </location>
</feature>
<protein>
    <submittedName>
        <fullName evidence="3">Uncharacterized protein</fullName>
    </submittedName>
</protein>
<dbReference type="NCBIfam" id="NF047320">
    <property type="entry name" value="morpho_MmpB"/>
    <property type="match status" value="1"/>
</dbReference>
<dbReference type="InterPro" id="IPR058070">
    <property type="entry name" value="MmpB-like"/>
</dbReference>
<keyword evidence="2" id="KW-0472">Membrane</keyword>
<name>A0A5P2AQ78_STRVZ</name>
<evidence type="ECO:0000256" key="1">
    <source>
        <dbReference type="SAM" id="MobiDB-lite"/>
    </source>
</evidence>
<feature type="region of interest" description="Disordered" evidence="1">
    <location>
        <begin position="1"/>
        <end position="26"/>
    </location>
</feature>
<reference evidence="3 4" key="1">
    <citation type="submission" date="2018-05" db="EMBL/GenBank/DDBJ databases">
        <title>Streptomyces venezuelae.</title>
        <authorList>
            <person name="Kim W."/>
            <person name="Lee N."/>
            <person name="Cho B.-K."/>
        </authorList>
    </citation>
    <scope>NUCLEOTIDE SEQUENCE [LARGE SCALE GENOMIC DNA]</scope>
    <source>
        <strain evidence="3 4">ATCC 15068</strain>
    </source>
</reference>
<organism evidence="3 4">
    <name type="scientific">Streptomyces venezuelae</name>
    <dbReference type="NCBI Taxonomy" id="54571"/>
    <lineage>
        <taxon>Bacteria</taxon>
        <taxon>Bacillati</taxon>
        <taxon>Actinomycetota</taxon>
        <taxon>Actinomycetes</taxon>
        <taxon>Kitasatosporales</taxon>
        <taxon>Streptomycetaceae</taxon>
        <taxon>Streptomyces</taxon>
    </lineage>
</organism>
<evidence type="ECO:0000313" key="3">
    <source>
        <dbReference type="EMBL" id="QES20176.1"/>
    </source>
</evidence>
<dbReference type="AlphaFoldDB" id="A0A5P2AQ78"/>
<evidence type="ECO:0000313" key="4">
    <source>
        <dbReference type="Proteomes" id="UP000324106"/>
    </source>
</evidence>
<dbReference type="Proteomes" id="UP000324106">
    <property type="component" value="Chromosome"/>
</dbReference>
<feature type="transmembrane region" description="Helical" evidence="2">
    <location>
        <begin position="37"/>
        <end position="58"/>
    </location>
</feature>
<keyword evidence="2" id="KW-0812">Transmembrane</keyword>
<dbReference type="Pfam" id="PF26627">
    <property type="entry name" value="MmpB"/>
    <property type="match status" value="1"/>
</dbReference>
<proteinExistence type="predicted"/>
<sequence>MSIRTQAPRAPRPEDRSMLWSDPKNEPPRFLREMQKMLRRAGVILALAMVVEMIVVSAK</sequence>